<evidence type="ECO:0000313" key="23">
    <source>
        <dbReference type="Proteomes" id="UP001314170"/>
    </source>
</evidence>
<dbReference type="FunFam" id="2.90.10.10:FF:000039">
    <property type="entry name" value="G-type lectin S-receptor-like serine/threonine-protein kinase SD2-5"/>
    <property type="match status" value="1"/>
</dbReference>
<dbReference type="GO" id="GO:0016020">
    <property type="term" value="C:membrane"/>
    <property type="evidence" value="ECO:0007669"/>
    <property type="project" value="UniProtKB-SubCell"/>
</dbReference>
<keyword evidence="13" id="KW-0675">Receptor</keyword>
<evidence type="ECO:0000256" key="4">
    <source>
        <dbReference type="ARBA" id="ARBA00022679"/>
    </source>
</evidence>
<dbReference type="SUPFAM" id="SSF51110">
    <property type="entry name" value="alpha-D-mannose-specific plant lectins"/>
    <property type="match status" value="1"/>
</dbReference>
<evidence type="ECO:0000256" key="13">
    <source>
        <dbReference type="ARBA" id="ARBA00023170"/>
    </source>
</evidence>
<dbReference type="GO" id="GO:0004674">
    <property type="term" value="F:protein serine/threonine kinase activity"/>
    <property type="evidence" value="ECO:0007669"/>
    <property type="project" value="UniProtKB-KW"/>
</dbReference>
<dbReference type="InterPro" id="IPR036426">
    <property type="entry name" value="Bulb-type_lectin_dom_sf"/>
</dbReference>
<dbReference type="InterPro" id="IPR000719">
    <property type="entry name" value="Prot_kinase_dom"/>
</dbReference>
<dbReference type="PROSITE" id="PS50927">
    <property type="entry name" value="BULB_LECTIN"/>
    <property type="match status" value="1"/>
</dbReference>
<keyword evidence="5 18" id="KW-0812">Transmembrane</keyword>
<evidence type="ECO:0000256" key="18">
    <source>
        <dbReference type="SAM" id="Phobius"/>
    </source>
</evidence>
<evidence type="ECO:0000256" key="9">
    <source>
        <dbReference type="ARBA" id="ARBA00022840"/>
    </source>
</evidence>
<feature type="chain" id="PRO_5043931636" description="Receptor-like serine/threonine-protein kinase" evidence="19">
    <location>
        <begin position="25"/>
        <end position="753"/>
    </location>
</feature>
<keyword evidence="23" id="KW-1185">Reference proteome</keyword>
<dbReference type="InterPro" id="IPR011009">
    <property type="entry name" value="Kinase-like_dom_sf"/>
</dbReference>
<reference evidence="22 23" key="1">
    <citation type="submission" date="2024-01" db="EMBL/GenBank/DDBJ databases">
        <authorList>
            <person name="Waweru B."/>
        </authorList>
    </citation>
    <scope>NUCLEOTIDE SEQUENCE [LARGE SCALE GENOMIC DNA]</scope>
</reference>
<dbReference type="PANTHER" id="PTHR47976">
    <property type="entry name" value="G-TYPE LECTIN S-RECEPTOR-LIKE SERINE/THREONINE-PROTEIN KINASE SD2-5"/>
    <property type="match status" value="1"/>
</dbReference>
<dbReference type="AlphaFoldDB" id="A0AAV1RFS2"/>
<keyword evidence="3" id="KW-0245">EGF-like domain</keyword>
<feature type="domain" description="Bulb-type lectin" evidence="21">
    <location>
        <begin position="46"/>
        <end position="177"/>
    </location>
</feature>
<proteinExistence type="inferred from homology"/>
<dbReference type="CDD" id="cd00028">
    <property type="entry name" value="B_lectin"/>
    <property type="match status" value="1"/>
</dbReference>
<comment type="caution">
    <text evidence="22">The sequence shown here is derived from an EMBL/GenBank/DDBJ whole genome shotgun (WGS) entry which is preliminary data.</text>
</comment>
<keyword evidence="7 17" id="KW-0547">Nucleotide-binding</keyword>
<dbReference type="PANTHER" id="PTHR47976:SF30">
    <property type="entry name" value="RECEPTOR-LIKE SERINE_THREONINE-PROTEIN KINASE"/>
    <property type="match status" value="1"/>
</dbReference>
<organism evidence="22 23">
    <name type="scientific">Dovyalis caffra</name>
    <dbReference type="NCBI Taxonomy" id="77055"/>
    <lineage>
        <taxon>Eukaryota</taxon>
        <taxon>Viridiplantae</taxon>
        <taxon>Streptophyta</taxon>
        <taxon>Embryophyta</taxon>
        <taxon>Tracheophyta</taxon>
        <taxon>Spermatophyta</taxon>
        <taxon>Magnoliopsida</taxon>
        <taxon>eudicotyledons</taxon>
        <taxon>Gunneridae</taxon>
        <taxon>Pentapetalae</taxon>
        <taxon>rosids</taxon>
        <taxon>fabids</taxon>
        <taxon>Malpighiales</taxon>
        <taxon>Salicaceae</taxon>
        <taxon>Flacourtieae</taxon>
        <taxon>Dovyalis</taxon>
    </lineage>
</organism>
<gene>
    <name evidence="22" type="ORF">DCAF_LOCUS9813</name>
</gene>
<dbReference type="PIRSF" id="PIRSF000641">
    <property type="entry name" value="SRK"/>
    <property type="match status" value="1"/>
</dbReference>
<evidence type="ECO:0000256" key="16">
    <source>
        <dbReference type="ARBA" id="ARBA00048679"/>
    </source>
</evidence>
<dbReference type="InterPro" id="IPR051343">
    <property type="entry name" value="G-type_lectin_kinases/EP1-like"/>
</dbReference>
<feature type="domain" description="Protein kinase" evidence="20">
    <location>
        <begin position="444"/>
        <end position="753"/>
    </location>
</feature>
<evidence type="ECO:0000256" key="17">
    <source>
        <dbReference type="PIRNR" id="PIRNR000641"/>
    </source>
</evidence>
<dbReference type="Pfam" id="PF01453">
    <property type="entry name" value="B_lectin"/>
    <property type="match status" value="1"/>
</dbReference>
<keyword evidence="4 17" id="KW-0808">Transferase</keyword>
<dbReference type="Proteomes" id="UP001314170">
    <property type="component" value="Unassembled WGS sequence"/>
</dbReference>
<evidence type="ECO:0000256" key="15">
    <source>
        <dbReference type="ARBA" id="ARBA00047899"/>
    </source>
</evidence>
<name>A0AAV1RFS2_9ROSI</name>
<keyword evidence="8 17" id="KW-0418">Kinase</keyword>
<keyword evidence="9 17" id="KW-0067">ATP-binding</keyword>
<evidence type="ECO:0000256" key="11">
    <source>
        <dbReference type="ARBA" id="ARBA00023136"/>
    </source>
</evidence>
<dbReference type="SMART" id="SM00108">
    <property type="entry name" value="B_lectin"/>
    <property type="match status" value="1"/>
</dbReference>
<evidence type="ECO:0000256" key="19">
    <source>
        <dbReference type="SAM" id="SignalP"/>
    </source>
</evidence>
<evidence type="ECO:0000256" key="12">
    <source>
        <dbReference type="ARBA" id="ARBA00023157"/>
    </source>
</evidence>
<keyword evidence="10 18" id="KW-1133">Transmembrane helix</keyword>
<evidence type="ECO:0000256" key="1">
    <source>
        <dbReference type="ARBA" id="ARBA00004167"/>
    </source>
</evidence>
<protein>
    <recommendedName>
        <fullName evidence="17">Receptor-like serine/threonine-protein kinase</fullName>
        <ecNumber evidence="17">2.7.11.1</ecNumber>
    </recommendedName>
</protein>
<evidence type="ECO:0000256" key="10">
    <source>
        <dbReference type="ARBA" id="ARBA00022989"/>
    </source>
</evidence>
<dbReference type="InterPro" id="IPR024171">
    <property type="entry name" value="SRK-like_kinase"/>
</dbReference>
<keyword evidence="14" id="KW-0325">Glycoprotein</keyword>
<evidence type="ECO:0000256" key="6">
    <source>
        <dbReference type="ARBA" id="ARBA00022729"/>
    </source>
</evidence>
<dbReference type="SMART" id="SM00220">
    <property type="entry name" value="S_TKc"/>
    <property type="match status" value="1"/>
</dbReference>
<evidence type="ECO:0000259" key="20">
    <source>
        <dbReference type="PROSITE" id="PS50011"/>
    </source>
</evidence>
<keyword evidence="6 19" id="KW-0732">Signal</keyword>
<evidence type="ECO:0000313" key="22">
    <source>
        <dbReference type="EMBL" id="CAK7334233.1"/>
    </source>
</evidence>
<feature type="signal peptide" evidence="19">
    <location>
        <begin position="1"/>
        <end position="24"/>
    </location>
</feature>
<dbReference type="Gene3D" id="3.30.200.20">
    <property type="entry name" value="Phosphorylase Kinase, domain 1"/>
    <property type="match status" value="1"/>
</dbReference>
<evidence type="ECO:0000256" key="3">
    <source>
        <dbReference type="ARBA" id="ARBA00022536"/>
    </source>
</evidence>
<feature type="transmembrane region" description="Helical" evidence="18">
    <location>
        <begin position="468"/>
        <end position="491"/>
    </location>
</feature>
<evidence type="ECO:0000256" key="8">
    <source>
        <dbReference type="ARBA" id="ARBA00022777"/>
    </source>
</evidence>
<comment type="catalytic activity">
    <reaction evidence="16 17">
        <text>L-seryl-[protein] + ATP = O-phospho-L-seryl-[protein] + ADP + H(+)</text>
        <dbReference type="Rhea" id="RHEA:17989"/>
        <dbReference type="Rhea" id="RHEA-COMP:9863"/>
        <dbReference type="Rhea" id="RHEA-COMP:11604"/>
        <dbReference type="ChEBI" id="CHEBI:15378"/>
        <dbReference type="ChEBI" id="CHEBI:29999"/>
        <dbReference type="ChEBI" id="CHEBI:30616"/>
        <dbReference type="ChEBI" id="CHEBI:83421"/>
        <dbReference type="ChEBI" id="CHEBI:456216"/>
        <dbReference type="EC" id="2.7.11.1"/>
    </reaction>
</comment>
<dbReference type="Gene3D" id="1.10.510.10">
    <property type="entry name" value="Transferase(Phosphotransferase) domain 1"/>
    <property type="match status" value="1"/>
</dbReference>
<evidence type="ECO:0000256" key="7">
    <source>
        <dbReference type="ARBA" id="ARBA00022741"/>
    </source>
</evidence>
<keyword evidence="12" id="KW-1015">Disulfide bond</keyword>
<dbReference type="Pfam" id="PF00069">
    <property type="entry name" value="Pkinase"/>
    <property type="match status" value="1"/>
</dbReference>
<evidence type="ECO:0000256" key="5">
    <source>
        <dbReference type="ARBA" id="ARBA00022692"/>
    </source>
</evidence>
<dbReference type="FunFam" id="1.10.510.10:FF:001023">
    <property type="entry name" value="Os07g0541700 protein"/>
    <property type="match status" value="1"/>
</dbReference>
<dbReference type="InterPro" id="IPR008271">
    <property type="entry name" value="Ser/Thr_kinase_AS"/>
</dbReference>
<sequence>MGIWWTKCVFSFIVLLRFVHFINAQPYDYPTANLSTRWINSPSLRHSVNFTDGSMVRSILLRGTYGPRFACGFFCNGTCDSYLFAIFILQTDSVSYITSPSIGFPQVVWSVNRNNPVRINATLDLTSDGDLVLKDADGSTVWSTNTSGHSVAGLSLTDSGNLVLFDDNNETVWQSFDHPTDCLVPGQKLMEGKKLTPSVSVTNWTQLSLLSFSVTKEGLFASVESNPPQVYFSLPVGVTNSKTSTLTYAIFLNGSLALFSSRLNESDSFLTIPKASSAQYMRFDPDGHLRVYEWTTSWKEVEDLLTGYLGECSYPTVCGNYGICSKGQCSCPPSAIDGTNYFKQVDYRQPNLGCSETTTLSREASKHHSFQEIKNTTYAIFDSNLENVDLESCKVACSKNCLCRAAIFRYGTDAARGSCFLPSQIFSLVTYDNRYYNSIIHVKVQNVTNVSDVSTAVTRRKKRSRVPVIVWSSHGSFFGLLILIAILRLLVLKRRNSEEGEEAYLDQVPGLPMRFSYEDLKGMIKNFSKVLSEGGFGSVYEGLLDDGTKTAVKQIDGLSHVKKSFLTEVEAIGSIHHVNLRKKIILDIAKGLTHLHEDCRQKIIHLDIKPQNILLDENFNAKISDFRLSKLIDRDQSRVVTTMRGTPGYLAPEWLSSEITEKVDIYSFGVVVLETLCEDMQCHRAQITTMLRVAARCLQSDHTKRPSMSHVVNVLEGVLEIENNPEYELSSLPLKTMSAEFTALLPSVLSGPR</sequence>
<dbReference type="EMBL" id="CAWUPB010000950">
    <property type="protein sequence ID" value="CAK7334233.1"/>
    <property type="molecule type" value="Genomic_DNA"/>
</dbReference>
<evidence type="ECO:0000256" key="2">
    <source>
        <dbReference type="ARBA" id="ARBA00022527"/>
    </source>
</evidence>
<evidence type="ECO:0000256" key="14">
    <source>
        <dbReference type="ARBA" id="ARBA00023180"/>
    </source>
</evidence>
<dbReference type="InterPro" id="IPR001480">
    <property type="entry name" value="Bulb-type_lectin_dom"/>
</dbReference>
<dbReference type="FunFam" id="2.90.10.30:FF:000003">
    <property type="entry name" value="Os04g0303100 protein"/>
    <property type="match status" value="1"/>
</dbReference>
<keyword evidence="2 17" id="KW-0723">Serine/threonine-protein kinase</keyword>
<keyword evidence="11 18" id="KW-0472">Membrane</keyword>
<dbReference type="SUPFAM" id="SSF56112">
    <property type="entry name" value="Protein kinase-like (PK-like)"/>
    <property type="match status" value="1"/>
</dbReference>
<dbReference type="Gene3D" id="2.90.10.30">
    <property type="match status" value="1"/>
</dbReference>
<dbReference type="GO" id="GO:0005524">
    <property type="term" value="F:ATP binding"/>
    <property type="evidence" value="ECO:0007669"/>
    <property type="project" value="UniProtKB-KW"/>
</dbReference>
<comment type="subcellular location">
    <subcellularLocation>
        <location evidence="1">Membrane</location>
        <topology evidence="1">Single-pass membrane protein</topology>
    </subcellularLocation>
</comment>
<dbReference type="PROSITE" id="PS50011">
    <property type="entry name" value="PROTEIN_KINASE_DOM"/>
    <property type="match status" value="1"/>
</dbReference>
<accession>A0AAV1RFS2</accession>
<comment type="catalytic activity">
    <reaction evidence="15 17">
        <text>L-threonyl-[protein] + ATP = O-phospho-L-threonyl-[protein] + ADP + H(+)</text>
        <dbReference type="Rhea" id="RHEA:46608"/>
        <dbReference type="Rhea" id="RHEA-COMP:11060"/>
        <dbReference type="Rhea" id="RHEA-COMP:11605"/>
        <dbReference type="ChEBI" id="CHEBI:15378"/>
        <dbReference type="ChEBI" id="CHEBI:30013"/>
        <dbReference type="ChEBI" id="CHEBI:30616"/>
        <dbReference type="ChEBI" id="CHEBI:61977"/>
        <dbReference type="ChEBI" id="CHEBI:456216"/>
        <dbReference type="EC" id="2.7.11.1"/>
    </reaction>
</comment>
<comment type="similarity">
    <text evidence="17">Belongs to the protein kinase superfamily. Ser/Thr protein kinase family.</text>
</comment>
<dbReference type="PROSITE" id="PS00108">
    <property type="entry name" value="PROTEIN_KINASE_ST"/>
    <property type="match status" value="1"/>
</dbReference>
<evidence type="ECO:0000259" key="21">
    <source>
        <dbReference type="PROSITE" id="PS50927"/>
    </source>
</evidence>
<dbReference type="EC" id="2.7.11.1" evidence="17"/>